<proteinExistence type="predicted"/>
<evidence type="ECO:0000313" key="1">
    <source>
        <dbReference type="EMBL" id="GIY89472.1"/>
    </source>
</evidence>
<name>A0AAV4X2X2_9ARAC</name>
<sequence length="102" mass="11156">MPFYAKCVPFQKADSSLARGIPRANIQFLSVERGVINSSLYDNHHNPGNMHQRKQGVGDIFRPCGCDSFPNTHPFPSPLSKVPFGSAGCINRNSKPSPKSAK</sequence>
<keyword evidence="2" id="KW-1185">Reference proteome</keyword>
<organism evidence="1 2">
    <name type="scientific">Caerostris darwini</name>
    <dbReference type="NCBI Taxonomy" id="1538125"/>
    <lineage>
        <taxon>Eukaryota</taxon>
        <taxon>Metazoa</taxon>
        <taxon>Ecdysozoa</taxon>
        <taxon>Arthropoda</taxon>
        <taxon>Chelicerata</taxon>
        <taxon>Arachnida</taxon>
        <taxon>Araneae</taxon>
        <taxon>Araneomorphae</taxon>
        <taxon>Entelegynae</taxon>
        <taxon>Araneoidea</taxon>
        <taxon>Araneidae</taxon>
        <taxon>Caerostris</taxon>
    </lineage>
</organism>
<dbReference type="Proteomes" id="UP001054837">
    <property type="component" value="Unassembled WGS sequence"/>
</dbReference>
<dbReference type="EMBL" id="BPLQ01015634">
    <property type="protein sequence ID" value="GIY89472.1"/>
    <property type="molecule type" value="Genomic_DNA"/>
</dbReference>
<evidence type="ECO:0000313" key="2">
    <source>
        <dbReference type="Proteomes" id="UP001054837"/>
    </source>
</evidence>
<dbReference type="AlphaFoldDB" id="A0AAV4X2X2"/>
<reference evidence="1 2" key="1">
    <citation type="submission" date="2021-06" db="EMBL/GenBank/DDBJ databases">
        <title>Caerostris darwini draft genome.</title>
        <authorList>
            <person name="Kono N."/>
            <person name="Arakawa K."/>
        </authorList>
    </citation>
    <scope>NUCLEOTIDE SEQUENCE [LARGE SCALE GENOMIC DNA]</scope>
</reference>
<accession>A0AAV4X2X2</accession>
<protein>
    <submittedName>
        <fullName evidence="1">Uncharacterized protein</fullName>
    </submittedName>
</protein>
<comment type="caution">
    <text evidence="1">The sequence shown here is derived from an EMBL/GenBank/DDBJ whole genome shotgun (WGS) entry which is preliminary data.</text>
</comment>
<gene>
    <name evidence="1" type="ORF">CDAR_478711</name>
</gene>